<keyword evidence="3" id="KW-1185">Reference proteome</keyword>
<dbReference type="RefSeq" id="XP_062764959.1">
    <property type="nucleotide sequence ID" value="XM_062906044.1"/>
</dbReference>
<dbReference type="GeneID" id="87926185"/>
<evidence type="ECO:0000313" key="3">
    <source>
        <dbReference type="Proteomes" id="UP001326199"/>
    </source>
</evidence>
<dbReference type="EMBL" id="JAFFHB010000006">
    <property type="protein sequence ID" value="KAK4664993.1"/>
    <property type="molecule type" value="Genomic_DNA"/>
</dbReference>
<accession>A0ABR0HAB4</accession>
<sequence>MATCGGGLGGGAAVTIGRQTSSSPAAGSRLKIRGGPSVAPPSPARSAFGVGVLGTYRIEIRLSPRPSST</sequence>
<proteinExistence type="predicted"/>
<protein>
    <submittedName>
        <fullName evidence="2">Uncharacterized protein</fullName>
    </submittedName>
</protein>
<comment type="caution">
    <text evidence="2">The sequence shown here is derived from an EMBL/GenBank/DDBJ whole genome shotgun (WGS) entry which is preliminary data.</text>
</comment>
<feature type="region of interest" description="Disordered" evidence="1">
    <location>
        <begin position="1"/>
        <end position="44"/>
    </location>
</feature>
<evidence type="ECO:0000313" key="2">
    <source>
        <dbReference type="EMBL" id="KAK4664993.1"/>
    </source>
</evidence>
<feature type="compositionally biased region" description="Gly residues" evidence="1">
    <location>
        <begin position="1"/>
        <end position="12"/>
    </location>
</feature>
<name>A0ABR0HAB4_9PEZI</name>
<gene>
    <name evidence="2" type="ORF">QC763_0076480</name>
</gene>
<dbReference type="Proteomes" id="UP001326199">
    <property type="component" value="Unassembled WGS sequence"/>
</dbReference>
<organism evidence="2 3">
    <name type="scientific">Podospora pseudopauciseta</name>
    <dbReference type="NCBI Taxonomy" id="2093780"/>
    <lineage>
        <taxon>Eukaryota</taxon>
        <taxon>Fungi</taxon>
        <taxon>Dikarya</taxon>
        <taxon>Ascomycota</taxon>
        <taxon>Pezizomycotina</taxon>
        <taxon>Sordariomycetes</taxon>
        <taxon>Sordariomycetidae</taxon>
        <taxon>Sordariales</taxon>
        <taxon>Podosporaceae</taxon>
        <taxon>Podospora</taxon>
    </lineage>
</organism>
<reference evidence="2 3" key="1">
    <citation type="journal article" date="2023" name="bioRxiv">
        <title>High-quality genome assemblies of four members of thePodospora anserinaspecies complex.</title>
        <authorList>
            <person name="Ament-Velasquez S.L."/>
            <person name="Vogan A.A."/>
            <person name="Wallerman O."/>
            <person name="Hartmann F."/>
            <person name="Gautier V."/>
            <person name="Silar P."/>
            <person name="Giraud T."/>
            <person name="Johannesson H."/>
        </authorList>
    </citation>
    <scope>NUCLEOTIDE SEQUENCE [LARGE SCALE GENOMIC DNA]</scope>
    <source>
        <strain evidence="2 3">CBS 411.78</strain>
    </source>
</reference>
<evidence type="ECO:0000256" key="1">
    <source>
        <dbReference type="SAM" id="MobiDB-lite"/>
    </source>
</evidence>